<dbReference type="AlphaFoldDB" id="A0A6A5QY80"/>
<proteinExistence type="predicted"/>
<feature type="domain" description="PAS" evidence="17">
    <location>
        <begin position="390"/>
        <end position="412"/>
    </location>
</feature>
<keyword evidence="2" id="KW-0716">Sensory transduction</keyword>
<dbReference type="InterPro" id="IPR013655">
    <property type="entry name" value="PAS_fold_3"/>
</dbReference>
<dbReference type="PANTHER" id="PTHR47429">
    <property type="entry name" value="PROTEIN TWIN LOV 1"/>
    <property type="match status" value="1"/>
</dbReference>
<dbReference type="FunFam" id="3.30.450.20:FF:000087">
    <property type="entry name" value="White collar 1 protein"/>
    <property type="match status" value="1"/>
</dbReference>
<name>A0A6A5QY80_AMPQU</name>
<dbReference type="FunFam" id="3.30.50.10:FF:000065">
    <property type="entry name" value="GATA transcription factor LreA"/>
    <property type="match status" value="1"/>
</dbReference>
<dbReference type="PROSITE" id="PS50114">
    <property type="entry name" value="GATA_ZN_FINGER_2"/>
    <property type="match status" value="1"/>
</dbReference>
<dbReference type="NCBIfam" id="TIGR00229">
    <property type="entry name" value="sensory_box"/>
    <property type="match status" value="1"/>
</dbReference>
<evidence type="ECO:0000313" key="19">
    <source>
        <dbReference type="EMBL" id="KAF1920403.1"/>
    </source>
</evidence>
<keyword evidence="1" id="KW-0600">Photoreceptor protein</keyword>
<evidence type="ECO:0000256" key="7">
    <source>
        <dbReference type="ARBA" id="ARBA00022771"/>
    </source>
</evidence>
<dbReference type="FunFam" id="3.30.450.20:FF:000063">
    <property type="entry name" value="White collar 1 protein"/>
    <property type="match status" value="1"/>
</dbReference>
<evidence type="ECO:0000256" key="16">
    <source>
        <dbReference type="SAM" id="MobiDB-lite"/>
    </source>
</evidence>
<keyword evidence="9" id="KW-0157">Chromophore</keyword>
<feature type="domain" description="PAS" evidence="17">
    <location>
        <begin position="565"/>
        <end position="628"/>
    </location>
</feature>
<dbReference type="CDD" id="cd00130">
    <property type="entry name" value="PAS"/>
    <property type="match status" value="3"/>
</dbReference>
<evidence type="ECO:0000256" key="3">
    <source>
        <dbReference type="ARBA" id="ARBA00022630"/>
    </source>
</evidence>
<sequence>MNGNGYPYPMRSFPSSRPNMMDNIEAGMGAMDDMNQGQSLDQIVSQNDKAENIRRRSMPVYANNTGRSQPVEMSPESRRLSMLNFGDAGGADDYQFDMQAAGMEDMMRNNPSFPRAPADMQHGSNSANDLALNTRFQDQNSPFSTMAAPGSAYASPLHPNAQLDLDMGSFSNGMSMAMDMDDPMNMMPNDMNLFSNNQFNSPMMDSPVNQEFIGPMPAPGHDKHISSLQAQDHFKRPSLSNTPEARSGASGMPSRSSSQDQSSMRSNSRPHSDKHSSSKSTLPTQISLASLKKQQPISLDPGPGLPQGKSNQIEDFKLPWNPPPGGFPSTMHSNPHMKSQFKNAYSSTGFDMLGVLMRVATRPDPQIDIGSVDLSCAFVVCDAEMDDIPIVYCSENFERLTGYTRHMILGRNCRFLQSPDGKVESGIKRKYVDDDSVLYLKNMVNTRAEAQISLINYRRGGQPFMNLLTMIPIAWEPGGPMKFFVGFQVDLVEQPGAMTNKNSDGSYRVNYQRGMSMPSYVFNDAQKPQPEQGQTISKDEVSNVLATYSGSGDSEITRRIWDKVLLENTDDVVHVLSLKGLFLYLSPSSSRILEYEPSELIGTALSSVCHPSDIVPVTRELKETTNGGSVNVVFRIRRKKSGYMWFEGHGSLHTEQGKGRKCIILVGRERPVYTLSKAIVRESGGVGDNELWTKMSTSGMFLFVSSNVRQLLDKQPEDLVGTSIQTLMRQESKINFGRILELARTGRKGEVKHEMINKRGQVLQAFTTIYPGDAIEGQKPTFIVGQTRLLKYSRNSTAHRPSMYANKDRQSADSSHSLATQRAMDSPYHGSMARVSLAGPTGSNTPLSSFTEAHFVTTEHSAATYAGHNGLQLGHQDQSLASDDNVFDELKTTRSTSWQYELRQMEKRNRYLAEEVQTLLAAKKKRKRRKGAGQMQKDCANCHTRTTPEWRRGPSGNRDLCNSCGLRWAKQQGRVSPRTSSAASDKSKKSASPRQHQSHSNHHTTLPNTIPETGQGSAIPSATASSSKRSPTQGGLGEPHSAKAARVEAAASQGFIPAPSIDEVTEPES</sequence>
<evidence type="ECO:0000256" key="8">
    <source>
        <dbReference type="ARBA" id="ARBA00022833"/>
    </source>
</evidence>
<feature type="compositionally biased region" description="Polar residues" evidence="16">
    <location>
        <begin position="198"/>
        <end position="209"/>
    </location>
</feature>
<dbReference type="Pfam" id="PF13426">
    <property type="entry name" value="PAS_9"/>
    <property type="match status" value="2"/>
</dbReference>
<keyword evidence="3" id="KW-0285">Flavoprotein</keyword>
<dbReference type="InterPro" id="IPR035965">
    <property type="entry name" value="PAS-like_dom_sf"/>
</dbReference>
<dbReference type="GO" id="GO:0006355">
    <property type="term" value="P:regulation of DNA-templated transcription"/>
    <property type="evidence" value="ECO:0007669"/>
    <property type="project" value="InterPro"/>
</dbReference>
<protein>
    <submittedName>
        <fullName evidence="19">White collar-1 transcript variant 2</fullName>
    </submittedName>
</protein>
<dbReference type="EMBL" id="ML979132">
    <property type="protein sequence ID" value="KAF1920403.1"/>
    <property type="molecule type" value="Genomic_DNA"/>
</dbReference>
<dbReference type="SMART" id="SM00091">
    <property type="entry name" value="PAS"/>
    <property type="match status" value="3"/>
</dbReference>
<feature type="region of interest" description="Disordered" evidence="16">
    <location>
        <begin position="198"/>
        <end position="224"/>
    </location>
</feature>
<dbReference type="OrthoDB" id="447251at2759"/>
<evidence type="ECO:0000256" key="4">
    <source>
        <dbReference type="ARBA" id="ARBA00022643"/>
    </source>
</evidence>
<dbReference type="GO" id="GO:0005634">
    <property type="term" value="C:nucleus"/>
    <property type="evidence" value="ECO:0007669"/>
    <property type="project" value="TreeGrafter"/>
</dbReference>
<feature type="region of interest" description="Disordered" evidence="16">
    <location>
        <begin position="971"/>
        <end position="1069"/>
    </location>
</feature>
<reference evidence="19" key="1">
    <citation type="journal article" date="2020" name="Stud. Mycol.">
        <title>101 Dothideomycetes genomes: a test case for predicting lifestyles and emergence of pathogens.</title>
        <authorList>
            <person name="Haridas S."/>
            <person name="Albert R."/>
            <person name="Binder M."/>
            <person name="Bloem J."/>
            <person name="Labutti K."/>
            <person name="Salamov A."/>
            <person name="Andreopoulos B."/>
            <person name="Baker S."/>
            <person name="Barry K."/>
            <person name="Bills G."/>
            <person name="Bluhm B."/>
            <person name="Cannon C."/>
            <person name="Castanera R."/>
            <person name="Culley D."/>
            <person name="Daum C."/>
            <person name="Ezra D."/>
            <person name="Gonzalez J."/>
            <person name="Henrissat B."/>
            <person name="Kuo A."/>
            <person name="Liang C."/>
            <person name="Lipzen A."/>
            <person name="Lutzoni F."/>
            <person name="Magnuson J."/>
            <person name="Mondo S."/>
            <person name="Nolan M."/>
            <person name="Ohm R."/>
            <person name="Pangilinan J."/>
            <person name="Park H.-J."/>
            <person name="Ramirez L."/>
            <person name="Alfaro M."/>
            <person name="Sun H."/>
            <person name="Tritt A."/>
            <person name="Yoshinaga Y."/>
            <person name="Zwiers L.-H."/>
            <person name="Turgeon B."/>
            <person name="Goodwin S."/>
            <person name="Spatafora J."/>
            <person name="Crous P."/>
            <person name="Grigoriev I."/>
        </authorList>
    </citation>
    <scope>NUCLEOTIDE SEQUENCE</scope>
    <source>
        <strain evidence="19">HMLAC05119</strain>
    </source>
</reference>
<keyword evidence="11" id="KW-0238">DNA-binding</keyword>
<evidence type="ECO:0000259" key="17">
    <source>
        <dbReference type="PROSITE" id="PS50112"/>
    </source>
</evidence>
<evidence type="ECO:0000256" key="11">
    <source>
        <dbReference type="ARBA" id="ARBA00023125"/>
    </source>
</evidence>
<evidence type="ECO:0000256" key="1">
    <source>
        <dbReference type="ARBA" id="ARBA00022543"/>
    </source>
</evidence>
<dbReference type="Gene3D" id="3.30.50.10">
    <property type="entry name" value="Erythroid Transcription Factor GATA-1, subunit A"/>
    <property type="match status" value="1"/>
</dbReference>
<gene>
    <name evidence="19" type="ORF">BDU57DRAFT_508703</name>
</gene>
<feature type="region of interest" description="Disordered" evidence="16">
    <location>
        <begin position="236"/>
        <end position="283"/>
    </location>
</feature>
<dbReference type="InterPro" id="IPR013088">
    <property type="entry name" value="Znf_NHR/GATA"/>
</dbReference>
<dbReference type="Proteomes" id="UP000800096">
    <property type="component" value="Unassembled WGS sequence"/>
</dbReference>
<dbReference type="Pfam" id="PF08447">
    <property type="entry name" value="PAS_3"/>
    <property type="match status" value="1"/>
</dbReference>
<dbReference type="InterPro" id="IPR001610">
    <property type="entry name" value="PAC"/>
</dbReference>
<feature type="compositionally biased region" description="Low complexity" evidence="16">
    <location>
        <begin position="245"/>
        <end position="269"/>
    </location>
</feature>
<dbReference type="CDD" id="cd00202">
    <property type="entry name" value="ZnF_GATA"/>
    <property type="match status" value="1"/>
</dbReference>
<keyword evidence="20" id="KW-1185">Reference proteome</keyword>
<evidence type="ECO:0000256" key="2">
    <source>
        <dbReference type="ARBA" id="ARBA00022606"/>
    </source>
</evidence>
<keyword evidence="14" id="KW-0675">Receptor</keyword>
<keyword evidence="5" id="KW-0479">Metal-binding</keyword>
<dbReference type="PROSITE" id="PS50112">
    <property type="entry name" value="PAS"/>
    <property type="match status" value="2"/>
</dbReference>
<evidence type="ECO:0000256" key="12">
    <source>
        <dbReference type="ARBA" id="ARBA00023159"/>
    </source>
</evidence>
<evidence type="ECO:0000256" key="13">
    <source>
        <dbReference type="ARBA" id="ARBA00023163"/>
    </source>
</evidence>
<dbReference type="Pfam" id="PF00320">
    <property type="entry name" value="GATA"/>
    <property type="match status" value="1"/>
</dbReference>
<feature type="domain" description="GATA-type" evidence="18">
    <location>
        <begin position="933"/>
        <end position="966"/>
    </location>
</feature>
<dbReference type="PROSITE" id="PS00344">
    <property type="entry name" value="GATA_ZN_FINGER_1"/>
    <property type="match status" value="1"/>
</dbReference>
<organism evidence="19 20">
    <name type="scientific">Ampelomyces quisqualis</name>
    <name type="common">Powdery mildew agent</name>
    <dbReference type="NCBI Taxonomy" id="50730"/>
    <lineage>
        <taxon>Eukaryota</taxon>
        <taxon>Fungi</taxon>
        <taxon>Dikarya</taxon>
        <taxon>Ascomycota</taxon>
        <taxon>Pezizomycotina</taxon>
        <taxon>Dothideomycetes</taxon>
        <taxon>Pleosporomycetidae</taxon>
        <taxon>Pleosporales</taxon>
        <taxon>Pleosporineae</taxon>
        <taxon>Phaeosphaeriaceae</taxon>
        <taxon>Ampelomyces</taxon>
    </lineage>
</organism>
<dbReference type="SUPFAM" id="SSF57716">
    <property type="entry name" value="Glucocorticoid receptor-like (DNA-binding domain)"/>
    <property type="match status" value="1"/>
</dbReference>
<evidence type="ECO:0000256" key="5">
    <source>
        <dbReference type="ARBA" id="ARBA00022723"/>
    </source>
</evidence>
<dbReference type="GO" id="GO:0009881">
    <property type="term" value="F:photoreceptor activity"/>
    <property type="evidence" value="ECO:0007669"/>
    <property type="project" value="UniProtKB-KW"/>
</dbReference>
<keyword evidence="12" id="KW-0010">Activator</keyword>
<dbReference type="PANTHER" id="PTHR47429:SF7">
    <property type="entry name" value="GATA-FACTOR"/>
    <property type="match status" value="1"/>
</dbReference>
<dbReference type="InterPro" id="IPR000679">
    <property type="entry name" value="Znf_GATA"/>
</dbReference>
<keyword evidence="13" id="KW-0804">Transcription</keyword>
<dbReference type="SMART" id="SM00086">
    <property type="entry name" value="PAC"/>
    <property type="match status" value="2"/>
</dbReference>
<dbReference type="GO" id="GO:0008270">
    <property type="term" value="F:zinc ion binding"/>
    <property type="evidence" value="ECO:0007669"/>
    <property type="project" value="UniProtKB-KW"/>
</dbReference>
<keyword evidence="8" id="KW-0862">Zinc</keyword>
<dbReference type="SMART" id="SM00401">
    <property type="entry name" value="ZnF_GATA"/>
    <property type="match status" value="1"/>
</dbReference>
<keyword evidence="6" id="KW-0677">Repeat</keyword>
<evidence type="ECO:0000313" key="20">
    <source>
        <dbReference type="Proteomes" id="UP000800096"/>
    </source>
</evidence>
<dbReference type="FunFam" id="3.30.450.20:FF:000064">
    <property type="entry name" value="Vivid PAS protein VVD"/>
    <property type="match status" value="1"/>
</dbReference>
<dbReference type="Gene3D" id="3.30.450.20">
    <property type="entry name" value="PAS domain"/>
    <property type="match status" value="3"/>
</dbReference>
<evidence type="ECO:0000256" key="9">
    <source>
        <dbReference type="ARBA" id="ARBA00022991"/>
    </source>
</evidence>
<dbReference type="InterPro" id="IPR000014">
    <property type="entry name" value="PAS"/>
</dbReference>
<keyword evidence="10" id="KW-0805">Transcription regulation</keyword>
<dbReference type="GO" id="GO:0043565">
    <property type="term" value="F:sequence-specific DNA binding"/>
    <property type="evidence" value="ECO:0007669"/>
    <property type="project" value="InterPro"/>
</dbReference>
<evidence type="ECO:0000256" key="6">
    <source>
        <dbReference type="ARBA" id="ARBA00022737"/>
    </source>
</evidence>
<evidence type="ECO:0000256" key="15">
    <source>
        <dbReference type="PROSITE-ProRule" id="PRU00094"/>
    </source>
</evidence>
<dbReference type="SUPFAM" id="SSF55785">
    <property type="entry name" value="PYP-like sensor domain (PAS domain)"/>
    <property type="match status" value="3"/>
</dbReference>
<evidence type="ECO:0000256" key="10">
    <source>
        <dbReference type="ARBA" id="ARBA00023015"/>
    </source>
</evidence>
<evidence type="ECO:0000256" key="14">
    <source>
        <dbReference type="ARBA" id="ARBA00023170"/>
    </source>
</evidence>
<feature type="compositionally biased region" description="Polar residues" evidence="16">
    <location>
        <begin position="1003"/>
        <end position="1033"/>
    </location>
</feature>
<evidence type="ECO:0000259" key="18">
    <source>
        <dbReference type="PROSITE" id="PS50114"/>
    </source>
</evidence>
<accession>A0A6A5QY80</accession>
<keyword evidence="4" id="KW-0288">FMN</keyword>
<feature type="region of interest" description="Disordered" evidence="16">
    <location>
        <begin position="795"/>
        <end position="825"/>
    </location>
</feature>
<keyword evidence="7 15" id="KW-0863">Zinc-finger</keyword>
<feature type="compositionally biased region" description="Low complexity" evidence="16">
    <location>
        <begin position="1042"/>
        <end position="1051"/>
    </location>
</feature>